<evidence type="ECO:0000313" key="3">
    <source>
        <dbReference type="Proteomes" id="UP000254771"/>
    </source>
</evidence>
<dbReference type="Proteomes" id="UP000254771">
    <property type="component" value="Unassembled WGS sequence"/>
</dbReference>
<protein>
    <recommendedName>
        <fullName evidence="1">VOC domain-containing protein</fullName>
    </recommendedName>
</protein>
<dbReference type="Gene3D" id="3.10.180.10">
    <property type="entry name" value="2,3-Dihydroxybiphenyl 1,2-Dioxygenase, domain 1"/>
    <property type="match status" value="1"/>
</dbReference>
<dbReference type="CDD" id="cd06587">
    <property type="entry name" value="VOC"/>
    <property type="match status" value="1"/>
</dbReference>
<comment type="caution">
    <text evidence="2">The sequence shown here is derived from an EMBL/GenBank/DDBJ whole genome shotgun (WGS) entry which is preliminary data.</text>
</comment>
<accession>A0A370DTJ3</accession>
<proteinExistence type="predicted"/>
<keyword evidence="3" id="KW-1185">Reference proteome</keyword>
<sequence length="174" mass="19848">MSQANRETYPLIELSIGTPDVDAQEAFWVKLFDGKVIFRGQMMGLRFSRLIVCGATLVFREDPDFQLPPGPGDERLYNNHIGLRVFDLDRSVAELESRGAEFVLKPEMVRELLKQKNDGAPKILETDYIAPPLNAERLANGEYKIDVAILVGPDNLWIELNQITEPEDTNWFPW</sequence>
<organism evidence="2 3">
    <name type="scientific">endosymbiont of Escarpia spicata</name>
    <dbReference type="NCBI Taxonomy" id="2200908"/>
    <lineage>
        <taxon>Bacteria</taxon>
        <taxon>Pseudomonadati</taxon>
        <taxon>Pseudomonadota</taxon>
        <taxon>Gammaproteobacteria</taxon>
        <taxon>sulfur-oxidizing symbionts</taxon>
    </lineage>
</organism>
<dbReference type="InterPro" id="IPR029068">
    <property type="entry name" value="Glyas_Bleomycin-R_OHBP_Dase"/>
</dbReference>
<gene>
    <name evidence="2" type="ORF">DIZ78_03395</name>
</gene>
<dbReference type="InterPro" id="IPR037523">
    <property type="entry name" value="VOC_core"/>
</dbReference>
<dbReference type="SUPFAM" id="SSF54593">
    <property type="entry name" value="Glyoxalase/Bleomycin resistance protein/Dihydroxybiphenyl dioxygenase"/>
    <property type="match status" value="1"/>
</dbReference>
<dbReference type="AlphaFoldDB" id="A0A370DTJ3"/>
<dbReference type="PROSITE" id="PS51819">
    <property type="entry name" value="VOC"/>
    <property type="match status" value="1"/>
</dbReference>
<reference evidence="2 3" key="1">
    <citation type="journal article" date="2018" name="ISME J.">
        <title>Endosymbiont genomes yield clues of tubeworm success.</title>
        <authorList>
            <person name="Li Y."/>
            <person name="Liles M.R."/>
            <person name="Halanych K.M."/>
        </authorList>
    </citation>
    <scope>NUCLEOTIDE SEQUENCE [LARGE SCALE GENOMIC DNA]</scope>
    <source>
        <strain evidence="2">A1462</strain>
    </source>
</reference>
<evidence type="ECO:0000259" key="1">
    <source>
        <dbReference type="PROSITE" id="PS51819"/>
    </source>
</evidence>
<evidence type="ECO:0000313" key="2">
    <source>
        <dbReference type="EMBL" id="RDH87623.1"/>
    </source>
</evidence>
<dbReference type="EMBL" id="QFXE01000005">
    <property type="protein sequence ID" value="RDH87623.1"/>
    <property type="molecule type" value="Genomic_DNA"/>
</dbReference>
<name>A0A370DTJ3_9GAMM</name>
<feature type="domain" description="VOC" evidence="1">
    <location>
        <begin position="10"/>
        <end position="163"/>
    </location>
</feature>